<dbReference type="PANTHER" id="PTHR11941">
    <property type="entry name" value="ENOYL-COA HYDRATASE-RELATED"/>
    <property type="match status" value="1"/>
</dbReference>
<dbReference type="CDD" id="cd06558">
    <property type="entry name" value="crotonase-like"/>
    <property type="match status" value="1"/>
</dbReference>
<evidence type="ECO:0000313" key="1">
    <source>
        <dbReference type="EMBL" id="GAA1836294.1"/>
    </source>
</evidence>
<dbReference type="Pfam" id="PF00378">
    <property type="entry name" value="ECH_1"/>
    <property type="match status" value="1"/>
</dbReference>
<dbReference type="RefSeq" id="WP_344413550.1">
    <property type="nucleotide sequence ID" value="NZ_BAAAQK010000004.1"/>
</dbReference>
<comment type="caution">
    <text evidence="1">The sequence shown here is derived from an EMBL/GenBank/DDBJ whole genome shotgun (WGS) entry which is preliminary data.</text>
</comment>
<dbReference type="SUPFAM" id="SSF52096">
    <property type="entry name" value="ClpP/crotonase"/>
    <property type="match status" value="1"/>
</dbReference>
<dbReference type="InterPro" id="IPR001753">
    <property type="entry name" value="Enoyl-CoA_hydra/iso"/>
</dbReference>
<accession>A0ABN2MSG5</accession>
<dbReference type="EMBL" id="BAAAQK010000004">
    <property type="protein sequence ID" value="GAA1836294.1"/>
    <property type="molecule type" value="Genomic_DNA"/>
</dbReference>
<dbReference type="Gene3D" id="3.90.226.10">
    <property type="entry name" value="2-enoyl-CoA Hydratase, Chain A, domain 1"/>
    <property type="match status" value="1"/>
</dbReference>
<reference evidence="1 2" key="1">
    <citation type="journal article" date="2019" name="Int. J. Syst. Evol. Microbiol.">
        <title>The Global Catalogue of Microorganisms (GCM) 10K type strain sequencing project: providing services to taxonomists for standard genome sequencing and annotation.</title>
        <authorList>
            <consortium name="The Broad Institute Genomics Platform"/>
            <consortium name="The Broad Institute Genome Sequencing Center for Infectious Disease"/>
            <person name="Wu L."/>
            <person name="Ma J."/>
        </authorList>
    </citation>
    <scope>NUCLEOTIDE SEQUENCE [LARGE SCALE GENOMIC DNA]</scope>
    <source>
        <strain evidence="1 2">JCM 16009</strain>
    </source>
</reference>
<gene>
    <name evidence="1" type="ORF">GCM10009836_13400</name>
</gene>
<dbReference type="InterPro" id="IPR029045">
    <property type="entry name" value="ClpP/crotonase-like_dom_sf"/>
</dbReference>
<proteinExistence type="predicted"/>
<organism evidence="1 2">
    <name type="scientific">Pseudonocardia ailaonensis</name>
    <dbReference type="NCBI Taxonomy" id="367279"/>
    <lineage>
        <taxon>Bacteria</taxon>
        <taxon>Bacillati</taxon>
        <taxon>Actinomycetota</taxon>
        <taxon>Actinomycetes</taxon>
        <taxon>Pseudonocardiales</taxon>
        <taxon>Pseudonocardiaceae</taxon>
        <taxon>Pseudonocardia</taxon>
    </lineage>
</organism>
<name>A0ABN2MSG5_9PSEU</name>
<keyword evidence="2" id="KW-1185">Reference proteome</keyword>
<dbReference type="Proteomes" id="UP001500449">
    <property type="component" value="Unassembled WGS sequence"/>
</dbReference>
<evidence type="ECO:0000313" key="2">
    <source>
        <dbReference type="Proteomes" id="UP001500449"/>
    </source>
</evidence>
<protein>
    <submittedName>
        <fullName evidence="1">Enoyl-CoA hydratase/isomerase family protein</fullName>
    </submittedName>
</protein>
<sequence>MSVVCDIDGRVARVLLDRAPARNALSPALLAGLGSAVDAALEARCAVFVLRGAGGSLSAGADLPHLRTLSGDDTRAYITSIGALLDRIEAAPFVSVAVISQYALAGGFEILLACDLAVASDDAQIGDRHLEYGLLPGAGSSVRLPRALPAALARRLLYTGEMIDGATAAQWGLVSHHAPADELDATVDALVARLARHSPAALAGMKGMYRHGLGAPVAQAHVDEREVLLRHLESPTITEGLAAFAERRAPDFTGPAFDRETQ</sequence>
<dbReference type="PANTHER" id="PTHR11941:SF54">
    <property type="entry name" value="ENOYL-COA HYDRATASE, MITOCHONDRIAL"/>
    <property type="match status" value="1"/>
</dbReference>